<feature type="domain" description="SusD-like N-terminal" evidence="8">
    <location>
        <begin position="80"/>
        <end position="236"/>
    </location>
</feature>
<dbReference type="AlphaFoldDB" id="A0A1M4Y111"/>
<keyword evidence="10" id="KW-1185">Reference proteome</keyword>
<dbReference type="EMBL" id="FQVD01000009">
    <property type="protein sequence ID" value="SHE99395.1"/>
    <property type="molecule type" value="Genomic_DNA"/>
</dbReference>
<dbReference type="Gene3D" id="1.25.40.390">
    <property type="match status" value="1"/>
</dbReference>
<keyword evidence="5" id="KW-0998">Cell outer membrane</keyword>
<name>A0A1M4Y111_9BACE</name>
<evidence type="ECO:0000256" key="3">
    <source>
        <dbReference type="ARBA" id="ARBA00022729"/>
    </source>
</evidence>
<evidence type="ECO:0000256" key="2">
    <source>
        <dbReference type="ARBA" id="ARBA00006275"/>
    </source>
</evidence>
<sequence>MMKKIKIKSILTVVAGFFLVTSCSSNFLNTDPTDAVDSDKVPVPENAEALFNGAWYNLFEYTSTYANVGYRALQCQDDMMASDVVSRPKYGFNSSYQFGDVAIPSNNRTAFAWYLMYKTIDNCNTAISIKGDSEKLRQSQGQALVLRAFCYLHLVQHYQFTYLKDKNAPCVPIYTEPNTYTSVPKGKSSVAQVYQRIFDDLNLAQDYLKNYARGGDNQKFKPNTAVIHGLLARAYLLTGQWREAAKAAEAAREGYSLMTTTAEYGGFNNVSNKEWIWGFPQIPSQSDASYNFLYLDPMYVGGYSSFMADPHLKDTFTEGDIRLPLFQWMREGYLGYKKFQMRADDTADIVLMRAAEMYLIEAEAKVRDGVELQQAVIPLNTLRRARGVGDYDLTGKSEDDVIKEILMERRRELWGEGFGITDVLRTQQAVERTALSEEVQKIQVDCLQEDGTFAKRNPLGHWFLKFPNDKPFTPNSTYYLYAIPEKEINANPNL</sequence>
<dbReference type="InterPro" id="IPR012944">
    <property type="entry name" value="SusD_RagB_dom"/>
</dbReference>
<gene>
    <name evidence="9" type="ORF">SAMN05444349_10977</name>
</gene>
<feature type="signal peptide" evidence="6">
    <location>
        <begin position="1"/>
        <end position="27"/>
    </location>
</feature>
<dbReference type="Proteomes" id="UP000184436">
    <property type="component" value="Unassembled WGS sequence"/>
</dbReference>
<keyword evidence="3 6" id="KW-0732">Signal</keyword>
<accession>A0A1M4Y111</accession>
<evidence type="ECO:0000256" key="6">
    <source>
        <dbReference type="SAM" id="SignalP"/>
    </source>
</evidence>
<dbReference type="GO" id="GO:0009279">
    <property type="term" value="C:cell outer membrane"/>
    <property type="evidence" value="ECO:0007669"/>
    <property type="project" value="UniProtKB-SubCell"/>
</dbReference>
<dbReference type="InterPro" id="IPR011990">
    <property type="entry name" value="TPR-like_helical_dom_sf"/>
</dbReference>
<evidence type="ECO:0000256" key="1">
    <source>
        <dbReference type="ARBA" id="ARBA00004442"/>
    </source>
</evidence>
<protein>
    <submittedName>
        <fullName evidence="9">SusD family protein</fullName>
    </submittedName>
</protein>
<comment type="subcellular location">
    <subcellularLocation>
        <location evidence="1">Cell outer membrane</location>
    </subcellularLocation>
</comment>
<evidence type="ECO:0000313" key="9">
    <source>
        <dbReference type="EMBL" id="SHE99395.1"/>
    </source>
</evidence>
<dbReference type="Pfam" id="PF07980">
    <property type="entry name" value="SusD_RagB"/>
    <property type="match status" value="1"/>
</dbReference>
<dbReference type="PROSITE" id="PS51257">
    <property type="entry name" value="PROKAR_LIPOPROTEIN"/>
    <property type="match status" value="1"/>
</dbReference>
<comment type="similarity">
    <text evidence="2">Belongs to the SusD family.</text>
</comment>
<evidence type="ECO:0000313" key="10">
    <source>
        <dbReference type="Proteomes" id="UP000184436"/>
    </source>
</evidence>
<evidence type="ECO:0000256" key="4">
    <source>
        <dbReference type="ARBA" id="ARBA00023136"/>
    </source>
</evidence>
<evidence type="ECO:0000259" key="8">
    <source>
        <dbReference type="Pfam" id="PF14322"/>
    </source>
</evidence>
<feature type="domain" description="RagB/SusD" evidence="7">
    <location>
        <begin position="335"/>
        <end position="494"/>
    </location>
</feature>
<keyword evidence="4" id="KW-0472">Membrane</keyword>
<dbReference type="SUPFAM" id="SSF48452">
    <property type="entry name" value="TPR-like"/>
    <property type="match status" value="1"/>
</dbReference>
<reference evidence="9 10" key="1">
    <citation type="submission" date="2016-11" db="EMBL/GenBank/DDBJ databases">
        <authorList>
            <person name="Jaros S."/>
            <person name="Januszkiewicz K."/>
            <person name="Wedrychowicz H."/>
        </authorList>
    </citation>
    <scope>NUCLEOTIDE SEQUENCE [LARGE SCALE GENOMIC DNA]</scope>
    <source>
        <strain evidence="9 10">DSM 26883</strain>
    </source>
</reference>
<dbReference type="InterPro" id="IPR033985">
    <property type="entry name" value="SusD-like_N"/>
</dbReference>
<evidence type="ECO:0000256" key="5">
    <source>
        <dbReference type="ARBA" id="ARBA00023237"/>
    </source>
</evidence>
<dbReference type="STRING" id="871325.SAMN05444349_10977"/>
<feature type="chain" id="PRO_5009908368" evidence="6">
    <location>
        <begin position="28"/>
        <end position="494"/>
    </location>
</feature>
<organism evidence="9 10">
    <name type="scientific">Bacteroides faecichinchillae</name>
    <dbReference type="NCBI Taxonomy" id="871325"/>
    <lineage>
        <taxon>Bacteria</taxon>
        <taxon>Pseudomonadati</taxon>
        <taxon>Bacteroidota</taxon>
        <taxon>Bacteroidia</taxon>
        <taxon>Bacteroidales</taxon>
        <taxon>Bacteroidaceae</taxon>
        <taxon>Bacteroides</taxon>
    </lineage>
</organism>
<proteinExistence type="inferred from homology"/>
<evidence type="ECO:0000259" key="7">
    <source>
        <dbReference type="Pfam" id="PF07980"/>
    </source>
</evidence>
<dbReference type="Pfam" id="PF14322">
    <property type="entry name" value="SusD-like_3"/>
    <property type="match status" value="1"/>
</dbReference>